<feature type="compositionally biased region" description="Basic and acidic residues" evidence="11">
    <location>
        <begin position="498"/>
        <end position="509"/>
    </location>
</feature>
<gene>
    <name evidence="13" type="ORF">RND81_08G138900</name>
</gene>
<evidence type="ECO:0000256" key="2">
    <source>
        <dbReference type="ARBA" id="ARBA00004389"/>
    </source>
</evidence>
<feature type="region of interest" description="Disordered" evidence="11">
    <location>
        <begin position="590"/>
        <end position="757"/>
    </location>
</feature>
<comment type="similarity">
    <text evidence="9">Belongs to the plant Proton pump-interactor protein family.</text>
</comment>
<feature type="compositionally biased region" description="Basic and acidic residues" evidence="11">
    <location>
        <begin position="1430"/>
        <end position="1472"/>
    </location>
</feature>
<feature type="region of interest" description="Disordered" evidence="11">
    <location>
        <begin position="1355"/>
        <end position="1414"/>
    </location>
</feature>
<name>A0AAW1J698_SAPOF</name>
<evidence type="ECO:0000256" key="1">
    <source>
        <dbReference type="ARBA" id="ARBA00004162"/>
    </source>
</evidence>
<feature type="compositionally biased region" description="Basic and acidic residues" evidence="11">
    <location>
        <begin position="461"/>
        <end position="478"/>
    </location>
</feature>
<keyword evidence="8 12" id="KW-0472">Membrane</keyword>
<feature type="compositionally biased region" description="Polar residues" evidence="11">
    <location>
        <begin position="623"/>
        <end position="646"/>
    </location>
</feature>
<evidence type="ECO:0000256" key="7">
    <source>
        <dbReference type="ARBA" id="ARBA00023054"/>
    </source>
</evidence>
<feature type="compositionally biased region" description="Polar residues" evidence="11">
    <location>
        <begin position="1515"/>
        <end position="1529"/>
    </location>
</feature>
<feature type="coiled-coil region" evidence="10">
    <location>
        <begin position="1141"/>
        <end position="1234"/>
    </location>
</feature>
<feature type="transmembrane region" description="Helical" evidence="12">
    <location>
        <begin position="1580"/>
        <end position="1597"/>
    </location>
</feature>
<keyword evidence="6 12" id="KW-1133">Transmembrane helix</keyword>
<dbReference type="EMBL" id="JBDFQZ010000008">
    <property type="protein sequence ID" value="KAK9698897.1"/>
    <property type="molecule type" value="Genomic_DNA"/>
</dbReference>
<evidence type="ECO:0000256" key="10">
    <source>
        <dbReference type="SAM" id="Coils"/>
    </source>
</evidence>
<feature type="compositionally biased region" description="Polar residues" evidence="11">
    <location>
        <begin position="554"/>
        <end position="575"/>
    </location>
</feature>
<feature type="compositionally biased region" description="Polar residues" evidence="11">
    <location>
        <begin position="911"/>
        <end position="943"/>
    </location>
</feature>
<feature type="region of interest" description="Disordered" evidence="11">
    <location>
        <begin position="1430"/>
        <end position="1568"/>
    </location>
</feature>
<feature type="compositionally biased region" description="Basic and acidic residues" evidence="11">
    <location>
        <begin position="1532"/>
        <end position="1543"/>
    </location>
</feature>
<feature type="compositionally biased region" description="Polar residues" evidence="11">
    <location>
        <begin position="479"/>
        <end position="488"/>
    </location>
</feature>
<evidence type="ECO:0000256" key="11">
    <source>
        <dbReference type="SAM" id="MobiDB-lite"/>
    </source>
</evidence>
<feature type="compositionally biased region" description="Basic and acidic residues" evidence="11">
    <location>
        <begin position="1375"/>
        <end position="1399"/>
    </location>
</feature>
<feature type="compositionally biased region" description="Polar residues" evidence="11">
    <location>
        <begin position="590"/>
        <end position="613"/>
    </location>
</feature>
<keyword evidence="4 12" id="KW-0812">Transmembrane</keyword>
<feature type="compositionally biased region" description="Polar residues" evidence="11">
    <location>
        <begin position="669"/>
        <end position="684"/>
    </location>
</feature>
<evidence type="ECO:0000256" key="3">
    <source>
        <dbReference type="ARBA" id="ARBA00022475"/>
    </source>
</evidence>
<keyword evidence="3" id="KW-1003">Cell membrane</keyword>
<dbReference type="PANTHER" id="PTHR32219:SF3">
    <property type="entry name" value="CALPONIN-LIKE DOMAIN PROTEIN"/>
    <property type="match status" value="1"/>
</dbReference>
<dbReference type="InterPro" id="IPR055282">
    <property type="entry name" value="PPI1-4"/>
</dbReference>
<feature type="compositionally biased region" description="Polar residues" evidence="11">
    <location>
        <begin position="695"/>
        <end position="722"/>
    </location>
</feature>
<dbReference type="PANTHER" id="PTHR32219">
    <property type="entry name" value="RNA-BINDING PROTEIN YLMH-RELATED"/>
    <property type="match status" value="1"/>
</dbReference>
<feature type="compositionally biased region" description="Basic and acidic residues" evidence="11">
    <location>
        <begin position="726"/>
        <end position="748"/>
    </location>
</feature>
<comment type="subcellular location">
    <subcellularLocation>
        <location evidence="1">Cell membrane</location>
        <topology evidence="1">Single-pass membrane protein</topology>
    </subcellularLocation>
    <subcellularLocation>
        <location evidence="2">Endoplasmic reticulum membrane</location>
        <topology evidence="2">Single-pass membrane protein</topology>
    </subcellularLocation>
</comment>
<feature type="region of interest" description="Disordered" evidence="11">
    <location>
        <begin position="306"/>
        <end position="399"/>
    </location>
</feature>
<proteinExistence type="inferred from homology"/>
<dbReference type="SUPFAM" id="SSF48403">
    <property type="entry name" value="Ankyrin repeat"/>
    <property type="match status" value="1"/>
</dbReference>
<keyword evidence="14" id="KW-1185">Reference proteome</keyword>
<organism evidence="13 14">
    <name type="scientific">Saponaria officinalis</name>
    <name type="common">Common soapwort</name>
    <name type="synonym">Lychnis saponaria</name>
    <dbReference type="NCBI Taxonomy" id="3572"/>
    <lineage>
        <taxon>Eukaryota</taxon>
        <taxon>Viridiplantae</taxon>
        <taxon>Streptophyta</taxon>
        <taxon>Embryophyta</taxon>
        <taxon>Tracheophyta</taxon>
        <taxon>Spermatophyta</taxon>
        <taxon>Magnoliopsida</taxon>
        <taxon>eudicotyledons</taxon>
        <taxon>Gunneridae</taxon>
        <taxon>Pentapetalae</taxon>
        <taxon>Caryophyllales</taxon>
        <taxon>Caryophyllaceae</taxon>
        <taxon>Caryophylleae</taxon>
        <taxon>Saponaria</taxon>
    </lineage>
</organism>
<evidence type="ECO:0000256" key="5">
    <source>
        <dbReference type="ARBA" id="ARBA00022824"/>
    </source>
</evidence>
<reference evidence="13" key="1">
    <citation type="submission" date="2024-03" db="EMBL/GenBank/DDBJ databases">
        <title>WGS assembly of Saponaria officinalis var. Norfolk2.</title>
        <authorList>
            <person name="Jenkins J."/>
            <person name="Shu S."/>
            <person name="Grimwood J."/>
            <person name="Barry K."/>
            <person name="Goodstein D."/>
            <person name="Schmutz J."/>
            <person name="Leebens-Mack J."/>
            <person name="Osbourn A."/>
        </authorList>
    </citation>
    <scope>NUCLEOTIDE SEQUENCE [LARGE SCALE GENOMIC DNA]</scope>
    <source>
        <strain evidence="13">JIC</strain>
    </source>
</reference>
<feature type="compositionally biased region" description="Polar residues" evidence="11">
    <location>
        <begin position="820"/>
        <end position="839"/>
    </location>
</feature>
<comment type="caution">
    <text evidence="13">The sequence shown here is derived from an EMBL/GenBank/DDBJ whole genome shotgun (WGS) entry which is preliminary data.</text>
</comment>
<evidence type="ECO:0000256" key="4">
    <source>
        <dbReference type="ARBA" id="ARBA00022692"/>
    </source>
</evidence>
<evidence type="ECO:0000313" key="13">
    <source>
        <dbReference type="EMBL" id="KAK9698897.1"/>
    </source>
</evidence>
<accession>A0AAW1J698</accession>
<feature type="compositionally biased region" description="Basic and acidic residues" evidence="11">
    <location>
        <begin position="1483"/>
        <end position="1502"/>
    </location>
</feature>
<dbReference type="Proteomes" id="UP001443914">
    <property type="component" value="Unassembled WGS sequence"/>
</dbReference>
<feature type="compositionally biased region" description="Basic and acidic residues" evidence="11">
    <location>
        <begin position="541"/>
        <end position="552"/>
    </location>
</feature>
<feature type="compositionally biased region" description="Basic and acidic residues" evidence="11">
    <location>
        <begin position="870"/>
        <end position="883"/>
    </location>
</feature>
<evidence type="ECO:0000256" key="8">
    <source>
        <dbReference type="ARBA" id="ARBA00023136"/>
    </source>
</evidence>
<feature type="region of interest" description="Disordered" evidence="11">
    <location>
        <begin position="461"/>
        <end position="575"/>
    </location>
</feature>
<keyword evidence="7 10" id="KW-0175">Coiled coil</keyword>
<evidence type="ECO:0000313" key="14">
    <source>
        <dbReference type="Proteomes" id="UP001443914"/>
    </source>
</evidence>
<evidence type="ECO:0000256" key="9">
    <source>
        <dbReference type="ARBA" id="ARBA00038080"/>
    </source>
</evidence>
<feature type="compositionally biased region" description="Basic and acidic residues" evidence="11">
    <location>
        <begin position="843"/>
        <end position="854"/>
    </location>
</feature>
<protein>
    <submittedName>
        <fullName evidence="13">Uncharacterized protein</fullName>
    </submittedName>
</protein>
<keyword evidence="5" id="KW-0256">Endoplasmic reticulum</keyword>
<sequence length="1614" mass="177621">MTVDTVVKIVESEKCGLDMSSYEDLHSSADVGGGTINGNDHVNGDAKDDYVFVNGSDVVSSNDHAEIHENDEVNVNVDGDGEGESDRLKNGVNVGEEESKVENEVNVGEEKREESKVENEVNVGVVVDGSGCDGKVDGEVSISSGVSEVNEDSVHESVVDEVKESNDLKPVIDEVKEGELVFESGDNGNASVDSIDSRSFDVDDNGKSSVYDGQEVAEVEVEDSVVGNGVADVLEPSEVEAGIDNAVVEVTEGEIEEGRSIVLPPEDGVEIQGSEPETLKDQIETPYVTENSGDVHVVEVPVTELESGDILESESKSRPLETDVTGRSVENDLSEAQPFDGDVEEEGLLLDDATPEEHSSDCQQQNLAPADGENEKRDLIEADPKIEQQGEESRESVVSEAAVCELDQGVIVDHNGSNSAAEPEETTDFESLTIQSEGAQNEGNQEFVAPELENRVSIIARESHDGEIMSTDDVKENGRASTADTQIDTADESALQDEPERVDGDRESEVMGETGESVEASPEEGVLHDQVAEQTVSFDVVDEKVPSEDRSIGKSLTSEDTSNLSELQSVEQTRSFDVIDNKLSSEICSSENNLASEDTPNLSELQSAEQTGSFDVVDENISSEDCSSEKNLTNLSELQSAEQTGSFDVVDEKISSEDCNSEKNLIPEDTTNLSELQSAEQTGSFDVVDEKISSEDCSSVKDSASEDTTNLSELQSAEQTGSFDVVEEKISSEDCSSDKHFASEDKTNLSELQSVEQTRSFDVVDKKHSSEDCSSVKDFASEDTTNLSELQSVEHAGSFNVVDEKISSEDCSSDKHLTSEDTTNLSELQSADNTAVNADQNDEGGRHSKDDVSESKVVPASDASSEDAGIDLRSDDNYLRIDTVEDVPAPTAPDNLNEREVVSDVSSAADNSHSGSADDTSCQTKLENNNDSIPCPNDTNSETKTVKSEIEVANKTDNVSDETLKPKISFGSFGGDVLSKSTPISTANGNASLKSSVNGDHSDGLIHDTACAKAAQPVEQIDDVSASSAEGSEIESSDVQNINPDLVRRPFCWLVKVPRFDEGKYKDQLRQGEIELAEKTKMRDAFQAEFSKQQAYCRELKSNRDVANSEVKAVRDLVWAKSREIDSAHSLINLARHAVTVEDIDNKIHNLENTLQHQTLNNLREEKELVREIKQLNLQRQKLLSNPQRQQEVQQALNQRGQTEEQLKVLKKELDALRENLAKADERFRAAKKKHDDESILLNDLKQQLKSADDIRQEAYAHLKTIQKQLNEKNAPFYKAKNDLRVAYNYATAGKKDSLERHCVNQVEKVMEMWNKNDEFRKEYIQCNMRRTVWKFGTLDGTRLGINEVPPSFGNVSDNRVKTPTKVDSATARATMERDLPVEAKTTDDKSSKKVEQKKAPPVKPVEAISKNSSAKAPVIIEIEEVKEEPKLTKEEEELARKAEQLRKEEEAVRLREQRRLEEKAKAEEALERKRRNALKAQARAEFKARKEAEEKEKERERRAKKKGKKKGIISENTENEPAQPSEPISKSVKEPEIADKAARTTKKPQKVSLHSKPIKTTKPIPPALRSKGKRGLLRYWPYACIVLLAIALFYLGSYERIQTIKQFISALLH</sequence>
<dbReference type="GO" id="GO:0005789">
    <property type="term" value="C:endoplasmic reticulum membrane"/>
    <property type="evidence" value="ECO:0007669"/>
    <property type="project" value="UniProtKB-SubCell"/>
</dbReference>
<feature type="compositionally biased region" description="Basic and acidic residues" evidence="11">
    <location>
        <begin position="373"/>
        <end position="397"/>
    </location>
</feature>
<feature type="compositionally biased region" description="Basic residues" evidence="11">
    <location>
        <begin position="1503"/>
        <end position="1512"/>
    </location>
</feature>
<dbReference type="InterPro" id="IPR036770">
    <property type="entry name" value="Ankyrin_rpt-contain_sf"/>
</dbReference>
<feature type="region of interest" description="Disordered" evidence="11">
    <location>
        <begin position="791"/>
        <end position="944"/>
    </location>
</feature>
<evidence type="ECO:0000256" key="6">
    <source>
        <dbReference type="ARBA" id="ARBA00022989"/>
    </source>
</evidence>
<evidence type="ECO:0000256" key="12">
    <source>
        <dbReference type="SAM" id="Phobius"/>
    </source>
</evidence>
<feature type="compositionally biased region" description="Basic and acidic residues" evidence="11">
    <location>
        <begin position="802"/>
        <end position="819"/>
    </location>
</feature>
<dbReference type="GO" id="GO:0005886">
    <property type="term" value="C:plasma membrane"/>
    <property type="evidence" value="ECO:0007669"/>
    <property type="project" value="UniProtKB-SubCell"/>
</dbReference>